<name>A0A3N2RKH3_LYSEN</name>
<evidence type="ECO:0008006" key="3">
    <source>
        <dbReference type="Google" id="ProtNLM"/>
    </source>
</evidence>
<accession>A0A3N2RKH3</accession>
<evidence type="ECO:0000313" key="2">
    <source>
        <dbReference type="Proteomes" id="UP000275910"/>
    </source>
</evidence>
<dbReference type="EMBL" id="RCTY01000019">
    <property type="protein sequence ID" value="ROU07899.1"/>
    <property type="molecule type" value="Genomic_DNA"/>
</dbReference>
<reference evidence="1 2" key="1">
    <citation type="submission" date="2018-10" db="EMBL/GenBank/DDBJ databases">
        <title>The genome of Lysobacter enzymogenes OH11.</title>
        <authorList>
            <person name="Liu F."/>
            <person name="Zhao Y."/>
            <person name="Qian G."/>
            <person name="Chen Y."/>
            <person name="Xu H."/>
        </authorList>
    </citation>
    <scope>NUCLEOTIDE SEQUENCE [LARGE SCALE GENOMIC DNA]</scope>
    <source>
        <strain evidence="1 2">OH11</strain>
    </source>
</reference>
<dbReference type="RefSeq" id="WP_123646717.1">
    <property type="nucleotide sequence ID" value="NZ_RCTY01000019.1"/>
</dbReference>
<evidence type="ECO:0000313" key="1">
    <source>
        <dbReference type="EMBL" id="ROU07899.1"/>
    </source>
</evidence>
<sequence length="138" mass="16187">MAGYLRIHPERRDATGRFEELPETDRLRARNYTRFAFLAGVSNWANIVPISPPRGLPDDASETVRRTFANGLRHATSWLTLDELLNFDYDQPLRFREDVRPEQCTAGTYRELLDDDFLQALRDFRAQGATRLVFWFDY</sequence>
<protein>
    <recommendedName>
        <fullName evidence="3">DUF1877 family protein</fullName>
    </recommendedName>
</protein>
<organism evidence="1 2">
    <name type="scientific">Lysobacter enzymogenes</name>
    <dbReference type="NCBI Taxonomy" id="69"/>
    <lineage>
        <taxon>Bacteria</taxon>
        <taxon>Pseudomonadati</taxon>
        <taxon>Pseudomonadota</taxon>
        <taxon>Gammaproteobacteria</taxon>
        <taxon>Lysobacterales</taxon>
        <taxon>Lysobacteraceae</taxon>
        <taxon>Lysobacter</taxon>
    </lineage>
</organism>
<gene>
    <name evidence="1" type="ORF">D9T17_06770</name>
</gene>
<dbReference type="Proteomes" id="UP000275910">
    <property type="component" value="Unassembled WGS sequence"/>
</dbReference>
<comment type="caution">
    <text evidence="1">The sequence shown here is derived from an EMBL/GenBank/DDBJ whole genome shotgun (WGS) entry which is preliminary data.</text>
</comment>
<proteinExistence type="predicted"/>
<dbReference type="AlphaFoldDB" id="A0A3N2RKH3"/>